<accession>A0A9D9E6Y5</accession>
<dbReference type="GO" id="GO:0005886">
    <property type="term" value="C:plasma membrane"/>
    <property type="evidence" value="ECO:0007669"/>
    <property type="project" value="UniProtKB-SubCell"/>
</dbReference>
<dbReference type="InterPro" id="IPR017871">
    <property type="entry name" value="ABC_transporter-like_CS"/>
</dbReference>
<dbReference type="PANTHER" id="PTHR43297">
    <property type="entry name" value="OLIGOPEPTIDE TRANSPORT ATP-BINDING PROTEIN APPD"/>
    <property type="match status" value="1"/>
</dbReference>
<dbReference type="Proteomes" id="UP000823633">
    <property type="component" value="Unassembled WGS sequence"/>
</dbReference>
<dbReference type="InterPro" id="IPR050388">
    <property type="entry name" value="ABC_Ni/Peptide_Import"/>
</dbReference>
<dbReference type="EMBL" id="JADIMU010000008">
    <property type="protein sequence ID" value="MBO8442326.1"/>
    <property type="molecule type" value="Genomic_DNA"/>
</dbReference>
<dbReference type="InterPro" id="IPR013563">
    <property type="entry name" value="Oligopep_ABC_C"/>
</dbReference>
<dbReference type="SMART" id="SM00382">
    <property type="entry name" value="AAA"/>
    <property type="match status" value="1"/>
</dbReference>
<evidence type="ECO:0000256" key="7">
    <source>
        <dbReference type="ARBA" id="ARBA00022840"/>
    </source>
</evidence>
<evidence type="ECO:0000313" key="11">
    <source>
        <dbReference type="EMBL" id="MBO8442326.1"/>
    </source>
</evidence>
<dbReference type="GO" id="GO:0015833">
    <property type="term" value="P:peptide transport"/>
    <property type="evidence" value="ECO:0007669"/>
    <property type="project" value="InterPro"/>
</dbReference>
<dbReference type="InterPro" id="IPR003593">
    <property type="entry name" value="AAA+_ATPase"/>
</dbReference>
<protein>
    <submittedName>
        <fullName evidence="11">ABC transporter ATP-binding protein</fullName>
    </submittedName>
</protein>
<keyword evidence="6" id="KW-0547">Nucleotide-binding</keyword>
<dbReference type="InterPro" id="IPR003439">
    <property type="entry name" value="ABC_transporter-like_ATP-bd"/>
</dbReference>
<name>A0A9D9E6Y5_9SPIR</name>
<evidence type="ECO:0000256" key="5">
    <source>
        <dbReference type="ARBA" id="ARBA00022519"/>
    </source>
</evidence>
<dbReference type="SUPFAM" id="SSF52540">
    <property type="entry name" value="P-loop containing nucleoside triphosphate hydrolases"/>
    <property type="match status" value="1"/>
</dbReference>
<feature type="domain" description="ABC transporter" evidence="10">
    <location>
        <begin position="6"/>
        <end position="256"/>
    </location>
</feature>
<dbReference type="PANTHER" id="PTHR43297:SF14">
    <property type="entry name" value="ATPASE AAA-TYPE CORE DOMAIN-CONTAINING PROTEIN"/>
    <property type="match status" value="1"/>
</dbReference>
<organism evidence="11 12">
    <name type="scientific">Candidatus Aphodenecus pullistercoris</name>
    <dbReference type="NCBI Taxonomy" id="2840669"/>
    <lineage>
        <taxon>Bacteria</taxon>
        <taxon>Pseudomonadati</taxon>
        <taxon>Spirochaetota</taxon>
        <taxon>Spirochaetia</taxon>
        <taxon>Spirochaetales</taxon>
        <taxon>Candidatus Aphodenecus</taxon>
    </lineage>
</organism>
<dbReference type="Pfam" id="PF08352">
    <property type="entry name" value="oligo_HPY"/>
    <property type="match status" value="1"/>
</dbReference>
<dbReference type="PROSITE" id="PS00211">
    <property type="entry name" value="ABC_TRANSPORTER_1"/>
    <property type="match status" value="1"/>
</dbReference>
<dbReference type="InterPro" id="IPR027417">
    <property type="entry name" value="P-loop_NTPase"/>
</dbReference>
<keyword evidence="5" id="KW-0997">Cell inner membrane</keyword>
<evidence type="ECO:0000256" key="8">
    <source>
        <dbReference type="ARBA" id="ARBA00022967"/>
    </source>
</evidence>
<keyword evidence="4" id="KW-1003">Cell membrane</keyword>
<evidence type="ECO:0000256" key="1">
    <source>
        <dbReference type="ARBA" id="ARBA00004417"/>
    </source>
</evidence>
<evidence type="ECO:0000259" key="10">
    <source>
        <dbReference type="PROSITE" id="PS50893"/>
    </source>
</evidence>
<evidence type="ECO:0000256" key="2">
    <source>
        <dbReference type="ARBA" id="ARBA00005417"/>
    </source>
</evidence>
<reference evidence="11" key="1">
    <citation type="submission" date="2020-10" db="EMBL/GenBank/DDBJ databases">
        <authorList>
            <person name="Gilroy R."/>
        </authorList>
    </citation>
    <scope>NUCLEOTIDE SEQUENCE</scope>
    <source>
        <strain evidence="11">11167</strain>
    </source>
</reference>
<dbReference type="Gene3D" id="3.40.50.300">
    <property type="entry name" value="P-loop containing nucleotide triphosphate hydrolases"/>
    <property type="match status" value="1"/>
</dbReference>
<dbReference type="NCBIfam" id="TIGR01727">
    <property type="entry name" value="oligo_HPY"/>
    <property type="match status" value="1"/>
</dbReference>
<proteinExistence type="inferred from homology"/>
<dbReference type="AlphaFoldDB" id="A0A9D9E6Y5"/>
<evidence type="ECO:0000256" key="4">
    <source>
        <dbReference type="ARBA" id="ARBA00022475"/>
    </source>
</evidence>
<keyword evidence="3" id="KW-0813">Transport</keyword>
<keyword evidence="7 11" id="KW-0067">ATP-binding</keyword>
<comment type="similarity">
    <text evidence="2">Belongs to the ABC transporter superfamily.</text>
</comment>
<sequence>MSQPLLFVDNLSVSYPSPQGPIEALHRLTFSVDEGSCLAIVGESASGKSTAALSILGLLPPSAAVTGGRIVFSSRQKGTIDLIAASQKDMRMIRGAEISAIFQDAMDSLDPVYDIGSQIDEVLLLHRFRRDERRRTVDELLTRVGLGDGRLYPHELSGGMRQRLAISIALAARPALLIADEVTTALDRENRTSVLSLIARSMEEDGLSVLLITHDLDVARTLADHILVIHSGRLVEAARSTTILDRPAHPYTQALLDATPSRHHRKERGHLPPSASSGCPFAGTCTYAQADCQSAFPAATDLGGGHFLACHRRPS</sequence>
<dbReference type="PROSITE" id="PS50893">
    <property type="entry name" value="ABC_TRANSPORTER_2"/>
    <property type="match status" value="1"/>
</dbReference>
<evidence type="ECO:0000256" key="6">
    <source>
        <dbReference type="ARBA" id="ARBA00022741"/>
    </source>
</evidence>
<dbReference type="GO" id="GO:0016887">
    <property type="term" value="F:ATP hydrolysis activity"/>
    <property type="evidence" value="ECO:0007669"/>
    <property type="project" value="InterPro"/>
</dbReference>
<evidence type="ECO:0000256" key="9">
    <source>
        <dbReference type="ARBA" id="ARBA00023136"/>
    </source>
</evidence>
<dbReference type="GO" id="GO:0005524">
    <property type="term" value="F:ATP binding"/>
    <property type="evidence" value="ECO:0007669"/>
    <property type="project" value="UniProtKB-KW"/>
</dbReference>
<gene>
    <name evidence="11" type="ORF">IAC42_00990</name>
</gene>
<comment type="caution">
    <text evidence="11">The sequence shown here is derived from an EMBL/GenBank/DDBJ whole genome shotgun (WGS) entry which is preliminary data.</text>
</comment>
<evidence type="ECO:0000313" key="12">
    <source>
        <dbReference type="Proteomes" id="UP000823633"/>
    </source>
</evidence>
<keyword evidence="9" id="KW-0472">Membrane</keyword>
<keyword evidence="8" id="KW-1278">Translocase</keyword>
<reference evidence="11" key="2">
    <citation type="journal article" date="2021" name="PeerJ">
        <title>Extensive microbial diversity within the chicken gut microbiome revealed by metagenomics and culture.</title>
        <authorList>
            <person name="Gilroy R."/>
            <person name="Ravi A."/>
            <person name="Getino M."/>
            <person name="Pursley I."/>
            <person name="Horton D.L."/>
            <person name="Alikhan N.F."/>
            <person name="Baker D."/>
            <person name="Gharbi K."/>
            <person name="Hall N."/>
            <person name="Watson M."/>
            <person name="Adriaenssens E.M."/>
            <person name="Foster-Nyarko E."/>
            <person name="Jarju S."/>
            <person name="Secka A."/>
            <person name="Antonio M."/>
            <person name="Oren A."/>
            <person name="Chaudhuri R.R."/>
            <person name="La Ragione R."/>
            <person name="Hildebrand F."/>
            <person name="Pallen M.J."/>
        </authorList>
    </citation>
    <scope>NUCLEOTIDE SEQUENCE</scope>
    <source>
        <strain evidence="11">11167</strain>
    </source>
</reference>
<comment type="subcellular location">
    <subcellularLocation>
        <location evidence="1">Cell inner membrane</location>
        <topology evidence="1">Peripheral membrane protein</topology>
    </subcellularLocation>
</comment>
<dbReference type="Pfam" id="PF00005">
    <property type="entry name" value="ABC_tran"/>
    <property type="match status" value="1"/>
</dbReference>
<dbReference type="CDD" id="cd03257">
    <property type="entry name" value="ABC_NikE_OppD_transporters"/>
    <property type="match status" value="1"/>
</dbReference>
<evidence type="ECO:0000256" key="3">
    <source>
        <dbReference type="ARBA" id="ARBA00022448"/>
    </source>
</evidence>